<dbReference type="InterPro" id="IPR028973">
    <property type="entry name" value="PhnB-like"/>
</dbReference>
<dbReference type="PANTHER" id="PTHR33990">
    <property type="entry name" value="PROTEIN YJDN-RELATED"/>
    <property type="match status" value="1"/>
</dbReference>
<protein>
    <submittedName>
        <fullName evidence="3">VOC family protein</fullName>
    </submittedName>
</protein>
<evidence type="ECO:0000313" key="3">
    <source>
        <dbReference type="EMBL" id="MFC4721689.1"/>
    </source>
</evidence>
<proteinExistence type="predicted"/>
<dbReference type="SUPFAM" id="SSF54593">
    <property type="entry name" value="Glyoxalase/Bleomycin resistance protein/Dihydroxybiphenyl dioxygenase"/>
    <property type="match status" value="1"/>
</dbReference>
<organism evidence="3 4">
    <name type="scientific">Geojedonia litorea</name>
    <dbReference type="NCBI Taxonomy" id="1268269"/>
    <lineage>
        <taxon>Bacteria</taxon>
        <taxon>Pseudomonadati</taxon>
        <taxon>Bacteroidota</taxon>
        <taxon>Flavobacteriia</taxon>
        <taxon>Flavobacteriales</taxon>
        <taxon>Flavobacteriaceae</taxon>
        <taxon>Geojedonia</taxon>
    </lineage>
</organism>
<dbReference type="InterPro" id="IPR029068">
    <property type="entry name" value="Glyas_Bleomycin-R_OHBP_Dase"/>
</dbReference>
<dbReference type="EMBL" id="JBHSGP010000008">
    <property type="protein sequence ID" value="MFC4721689.1"/>
    <property type="molecule type" value="Genomic_DNA"/>
</dbReference>
<accession>A0ABV9N2P4</accession>
<dbReference type="Gene3D" id="3.30.720.110">
    <property type="match status" value="1"/>
</dbReference>
<name>A0ABV9N2P4_9FLAO</name>
<evidence type="ECO:0000259" key="2">
    <source>
        <dbReference type="Pfam" id="PF06983"/>
    </source>
</evidence>
<feature type="domain" description="PhnB-like" evidence="2">
    <location>
        <begin position="54"/>
        <end position="179"/>
    </location>
</feature>
<evidence type="ECO:0000313" key="4">
    <source>
        <dbReference type="Proteomes" id="UP001595953"/>
    </source>
</evidence>
<feature type="coiled-coil region" evidence="1">
    <location>
        <begin position="23"/>
        <end position="50"/>
    </location>
</feature>
<dbReference type="Gene3D" id="3.30.720.100">
    <property type="match status" value="1"/>
</dbReference>
<dbReference type="Pfam" id="PF06983">
    <property type="entry name" value="3-dmu-9_3-mt"/>
    <property type="match status" value="1"/>
</dbReference>
<sequence length="182" mass="20754">MKKILPILLLALITFSCSELKQNREKSEEINHLRAQIDSLNKLNSEKSNAINGQIATFLTFQKEDAEQAMNFYIGLFDNSNIVNIKRWGTDGPGKEGTVMHAVFHLNGKLFMCSDSPPVHDWDFTPAVSNYVECTNEKELEHLFTKLSENGNVMMPLNNYGFSQKFGFVEDRFGVSWQLNLQ</sequence>
<evidence type="ECO:0000256" key="1">
    <source>
        <dbReference type="SAM" id="Coils"/>
    </source>
</evidence>
<dbReference type="RefSeq" id="WP_387961566.1">
    <property type="nucleotide sequence ID" value="NZ_JBHSGP010000008.1"/>
</dbReference>
<dbReference type="CDD" id="cd06588">
    <property type="entry name" value="PhnB_like"/>
    <property type="match status" value="1"/>
</dbReference>
<reference evidence="4" key="1">
    <citation type="journal article" date="2019" name="Int. J. Syst. Evol. Microbiol.">
        <title>The Global Catalogue of Microorganisms (GCM) 10K type strain sequencing project: providing services to taxonomists for standard genome sequencing and annotation.</title>
        <authorList>
            <consortium name="The Broad Institute Genomics Platform"/>
            <consortium name="The Broad Institute Genome Sequencing Center for Infectious Disease"/>
            <person name="Wu L."/>
            <person name="Ma J."/>
        </authorList>
    </citation>
    <scope>NUCLEOTIDE SEQUENCE [LARGE SCALE GENOMIC DNA]</scope>
    <source>
        <strain evidence="4">CCUG 63682</strain>
    </source>
</reference>
<dbReference type="PROSITE" id="PS51257">
    <property type="entry name" value="PROKAR_LIPOPROTEIN"/>
    <property type="match status" value="1"/>
</dbReference>
<keyword evidence="1" id="KW-0175">Coiled coil</keyword>
<keyword evidence="4" id="KW-1185">Reference proteome</keyword>
<gene>
    <name evidence="3" type="ORF">ACFO5O_05130</name>
</gene>
<dbReference type="PANTHER" id="PTHR33990:SF4">
    <property type="entry name" value="PHNB-LIKE DOMAIN-CONTAINING PROTEIN"/>
    <property type="match status" value="1"/>
</dbReference>
<comment type="caution">
    <text evidence="3">The sequence shown here is derived from an EMBL/GenBank/DDBJ whole genome shotgun (WGS) entry which is preliminary data.</text>
</comment>
<dbReference type="Proteomes" id="UP001595953">
    <property type="component" value="Unassembled WGS sequence"/>
</dbReference>